<evidence type="ECO:0000256" key="1">
    <source>
        <dbReference type="ARBA" id="ARBA00023002"/>
    </source>
</evidence>
<dbReference type="InterPro" id="IPR050463">
    <property type="entry name" value="Gfo/Idh/MocA_oxidrdct_glycsds"/>
</dbReference>
<dbReference type="Gene3D" id="3.40.50.720">
    <property type="entry name" value="NAD(P)-binding Rossmann-like Domain"/>
    <property type="match status" value="1"/>
</dbReference>
<evidence type="ECO:0000259" key="2">
    <source>
        <dbReference type="Pfam" id="PF01408"/>
    </source>
</evidence>
<sequence>MKKLRIAIIGTGGIANAHMNAYKQMEDVEIVGGADIIPGKARAFFDRHGLPDAKDFDDTETMLEALKPDAVSVCTYNSTHAVCAIAALRAGCHVLLEKPMTVTLEDAQEIRRVEKETGKIVTIGFQPRYDGRMKKIKEIIQSGKLGKIYYIQTGGGRRRGIPGSTFIEKQYAGVGALADIGCYSLDMVLNALGYPKPLTVSAVSYDYFGKNPKYNSEEDAKRFSVDDFCGAFIRLEGGITLDFRMSWAMHMDTTGSTIFLGTDAGLKVEPANPESLWGGAWDGSCGNVTLFHDEFGEPTCTPIPLHDAKEDRFFLKCRSFVDAVEQNLPAPIPTSQIIYNQAIIDGIIRSAECGHEVEIHVEEI</sequence>
<dbReference type="Gene3D" id="3.30.360.10">
    <property type="entry name" value="Dihydrodipicolinate Reductase, domain 2"/>
    <property type="match status" value="1"/>
</dbReference>
<reference evidence="4" key="1">
    <citation type="submission" date="2020-10" db="EMBL/GenBank/DDBJ databases">
        <authorList>
            <person name="Gilroy R."/>
        </authorList>
    </citation>
    <scope>NUCLEOTIDE SEQUENCE</scope>
    <source>
        <strain evidence="4">CHK199-13235</strain>
    </source>
</reference>
<comment type="caution">
    <text evidence="4">The sequence shown here is derived from an EMBL/GenBank/DDBJ whole genome shotgun (WGS) entry which is preliminary data.</text>
</comment>
<dbReference type="GO" id="GO:0000166">
    <property type="term" value="F:nucleotide binding"/>
    <property type="evidence" value="ECO:0007669"/>
    <property type="project" value="InterPro"/>
</dbReference>
<protein>
    <submittedName>
        <fullName evidence="4">Gfo/Idh/MocA family oxidoreductase</fullName>
    </submittedName>
</protein>
<name>A0A9D1JYS6_9FIRM</name>
<proteinExistence type="predicted"/>
<dbReference type="GO" id="GO:0016491">
    <property type="term" value="F:oxidoreductase activity"/>
    <property type="evidence" value="ECO:0007669"/>
    <property type="project" value="UniProtKB-KW"/>
</dbReference>
<dbReference type="EMBL" id="DVJP01000015">
    <property type="protein sequence ID" value="HIS75456.1"/>
    <property type="molecule type" value="Genomic_DNA"/>
</dbReference>
<dbReference type="SUPFAM" id="SSF51735">
    <property type="entry name" value="NAD(P)-binding Rossmann-fold domains"/>
    <property type="match status" value="1"/>
</dbReference>
<accession>A0A9D1JYS6</accession>
<evidence type="ECO:0000313" key="5">
    <source>
        <dbReference type="Proteomes" id="UP000824002"/>
    </source>
</evidence>
<gene>
    <name evidence="4" type="ORF">IAB51_01470</name>
</gene>
<dbReference type="Proteomes" id="UP000824002">
    <property type="component" value="Unassembled WGS sequence"/>
</dbReference>
<reference evidence="4" key="2">
    <citation type="journal article" date="2021" name="PeerJ">
        <title>Extensive microbial diversity within the chicken gut microbiome revealed by metagenomics and culture.</title>
        <authorList>
            <person name="Gilroy R."/>
            <person name="Ravi A."/>
            <person name="Getino M."/>
            <person name="Pursley I."/>
            <person name="Horton D.L."/>
            <person name="Alikhan N.F."/>
            <person name="Baker D."/>
            <person name="Gharbi K."/>
            <person name="Hall N."/>
            <person name="Watson M."/>
            <person name="Adriaenssens E.M."/>
            <person name="Foster-Nyarko E."/>
            <person name="Jarju S."/>
            <person name="Secka A."/>
            <person name="Antonio M."/>
            <person name="Oren A."/>
            <person name="Chaudhuri R.R."/>
            <person name="La Ragione R."/>
            <person name="Hildebrand F."/>
            <person name="Pallen M.J."/>
        </authorList>
    </citation>
    <scope>NUCLEOTIDE SEQUENCE</scope>
    <source>
        <strain evidence="4">CHK199-13235</strain>
    </source>
</reference>
<dbReference type="Pfam" id="PF01408">
    <property type="entry name" value="GFO_IDH_MocA"/>
    <property type="match status" value="1"/>
</dbReference>
<keyword evidence="1" id="KW-0560">Oxidoreductase</keyword>
<dbReference type="InterPro" id="IPR055170">
    <property type="entry name" value="GFO_IDH_MocA-like_dom"/>
</dbReference>
<dbReference type="PANTHER" id="PTHR43818">
    <property type="entry name" value="BCDNA.GH03377"/>
    <property type="match status" value="1"/>
</dbReference>
<dbReference type="Pfam" id="PF22725">
    <property type="entry name" value="GFO_IDH_MocA_C3"/>
    <property type="match status" value="1"/>
</dbReference>
<evidence type="ECO:0000313" key="4">
    <source>
        <dbReference type="EMBL" id="HIS75456.1"/>
    </source>
</evidence>
<feature type="domain" description="Gfo/Idh/MocA-like oxidoreductase N-terminal" evidence="2">
    <location>
        <begin position="4"/>
        <end position="125"/>
    </location>
</feature>
<organism evidence="4 5">
    <name type="scientific">Candidatus Merdivicinus excrementipullorum</name>
    <dbReference type="NCBI Taxonomy" id="2840867"/>
    <lineage>
        <taxon>Bacteria</taxon>
        <taxon>Bacillati</taxon>
        <taxon>Bacillota</taxon>
        <taxon>Clostridia</taxon>
        <taxon>Eubacteriales</taxon>
        <taxon>Oscillospiraceae</taxon>
        <taxon>Oscillospiraceae incertae sedis</taxon>
        <taxon>Candidatus Merdivicinus</taxon>
    </lineage>
</organism>
<dbReference type="InterPro" id="IPR036291">
    <property type="entry name" value="NAD(P)-bd_dom_sf"/>
</dbReference>
<evidence type="ECO:0000259" key="3">
    <source>
        <dbReference type="Pfam" id="PF22725"/>
    </source>
</evidence>
<dbReference type="InterPro" id="IPR000683">
    <property type="entry name" value="Gfo/Idh/MocA-like_OxRdtase_N"/>
</dbReference>
<dbReference type="AlphaFoldDB" id="A0A9D1JYS6"/>
<dbReference type="PANTHER" id="PTHR43818:SF11">
    <property type="entry name" value="BCDNA.GH03377"/>
    <property type="match status" value="1"/>
</dbReference>
<dbReference type="SUPFAM" id="SSF55347">
    <property type="entry name" value="Glyceraldehyde-3-phosphate dehydrogenase-like, C-terminal domain"/>
    <property type="match status" value="1"/>
</dbReference>
<feature type="domain" description="GFO/IDH/MocA-like oxidoreductase" evidence="3">
    <location>
        <begin position="134"/>
        <end position="266"/>
    </location>
</feature>